<dbReference type="InterPro" id="IPR051130">
    <property type="entry name" value="Mito_struct-func_regulator"/>
</dbReference>
<dbReference type="InterPro" id="IPR004147">
    <property type="entry name" value="ABC1_dom"/>
</dbReference>
<dbReference type="CDD" id="cd13969">
    <property type="entry name" value="ADCK1-like"/>
    <property type="match status" value="1"/>
</dbReference>
<name>A0A183IBN2_9BILA</name>
<dbReference type="Pfam" id="PF03109">
    <property type="entry name" value="ABC1"/>
    <property type="match status" value="1"/>
</dbReference>
<sequence>MVVAVKVQHRLVKRNSNVDIATMDALTRVIKRVFPDFKFMWLAEEMKKNLPLELDFVHEGHNADRARRMLSHFKFLKIVWKLSSDRVLVMEFCEGGQVNDIAYMRNHNISAPEVCKRLGQIYSEMIFVHGYVHCDPHPGNMLVFKHPQRGAEIVLLDHGLYTVLDENFRMQYANLWLGLLSRDLERIQYYSRCLGVGDLYRLFACMVTTRSWDSITTGIDKQPVTEDENMKIASEVGNYLKEITEILNGVSRPMLMILKTNDLLRNIERSLCVGGSAYSFTQMSLCCAAAVRDYNVHRADSCNRYFLSQLSYFGQILRIYIYELISSVSIYFHNVMPGLKKLPVS</sequence>
<protein>
    <submittedName>
        <fullName evidence="5">ABC1 domain-containing protein</fullName>
    </submittedName>
</protein>
<dbReference type="WBParaSite" id="SBAD_0000105801-mRNA-1">
    <property type="protein sequence ID" value="SBAD_0000105801-mRNA-1"/>
    <property type="gene ID" value="SBAD_0000105801"/>
</dbReference>
<accession>A0A183IBN2</accession>
<dbReference type="InterPro" id="IPR045307">
    <property type="entry name" value="ADCK1_dom"/>
</dbReference>
<reference evidence="3 4" key="2">
    <citation type="submission" date="2018-11" db="EMBL/GenBank/DDBJ databases">
        <authorList>
            <consortium name="Pathogen Informatics"/>
        </authorList>
    </citation>
    <scope>NUCLEOTIDE SEQUENCE [LARGE SCALE GENOMIC DNA]</scope>
</reference>
<dbReference type="Gene3D" id="1.10.510.10">
    <property type="entry name" value="Transferase(Phosphotransferase) domain 1"/>
    <property type="match status" value="1"/>
</dbReference>
<dbReference type="SUPFAM" id="SSF56112">
    <property type="entry name" value="Protein kinase-like (PK-like)"/>
    <property type="match status" value="1"/>
</dbReference>
<gene>
    <name evidence="3" type="ORF">SBAD_LOCUS1026</name>
</gene>
<dbReference type="GO" id="GO:0055088">
    <property type="term" value="P:lipid homeostasis"/>
    <property type="evidence" value="ECO:0007669"/>
    <property type="project" value="TreeGrafter"/>
</dbReference>
<dbReference type="Proteomes" id="UP000270296">
    <property type="component" value="Unassembled WGS sequence"/>
</dbReference>
<keyword evidence="4" id="KW-1185">Reference proteome</keyword>
<organism evidence="5">
    <name type="scientific">Soboliphyme baturini</name>
    <dbReference type="NCBI Taxonomy" id="241478"/>
    <lineage>
        <taxon>Eukaryota</taxon>
        <taxon>Metazoa</taxon>
        <taxon>Ecdysozoa</taxon>
        <taxon>Nematoda</taxon>
        <taxon>Enoplea</taxon>
        <taxon>Dorylaimia</taxon>
        <taxon>Dioctophymatida</taxon>
        <taxon>Dioctophymatoidea</taxon>
        <taxon>Soboliphymatidae</taxon>
        <taxon>Soboliphyme</taxon>
    </lineage>
</organism>
<dbReference type="GO" id="GO:0007005">
    <property type="term" value="P:mitochondrion organization"/>
    <property type="evidence" value="ECO:0007669"/>
    <property type="project" value="TreeGrafter"/>
</dbReference>
<feature type="domain" description="ABC1 atypical kinase-like" evidence="2">
    <location>
        <begin position="3"/>
        <end position="189"/>
    </location>
</feature>
<dbReference type="InterPro" id="IPR011009">
    <property type="entry name" value="Kinase-like_dom_sf"/>
</dbReference>
<dbReference type="GO" id="GO:0005743">
    <property type="term" value="C:mitochondrial inner membrane"/>
    <property type="evidence" value="ECO:0007669"/>
    <property type="project" value="TreeGrafter"/>
</dbReference>
<comment type="similarity">
    <text evidence="1">Belongs to the protein kinase superfamily. ADCK protein kinase family.</text>
</comment>
<dbReference type="OrthoDB" id="427480at2759"/>
<evidence type="ECO:0000313" key="3">
    <source>
        <dbReference type="EMBL" id="VDO92947.1"/>
    </source>
</evidence>
<dbReference type="EMBL" id="UZAM01006686">
    <property type="protein sequence ID" value="VDO92947.1"/>
    <property type="molecule type" value="Genomic_DNA"/>
</dbReference>
<dbReference type="PANTHER" id="PTHR43173:SF19">
    <property type="entry name" value="AARF DOMAIN-CONTAINING PROTEIN KINASE 1"/>
    <property type="match status" value="1"/>
</dbReference>
<proteinExistence type="inferred from homology"/>
<reference evidence="5" key="1">
    <citation type="submission" date="2016-06" db="UniProtKB">
        <authorList>
            <consortium name="WormBaseParasite"/>
        </authorList>
    </citation>
    <scope>IDENTIFICATION</scope>
</reference>
<evidence type="ECO:0000256" key="1">
    <source>
        <dbReference type="ARBA" id="ARBA00009670"/>
    </source>
</evidence>
<dbReference type="PANTHER" id="PTHR43173">
    <property type="entry name" value="ABC1 FAMILY PROTEIN"/>
    <property type="match status" value="1"/>
</dbReference>
<evidence type="ECO:0000259" key="2">
    <source>
        <dbReference type="Pfam" id="PF03109"/>
    </source>
</evidence>
<evidence type="ECO:0000313" key="5">
    <source>
        <dbReference type="WBParaSite" id="SBAD_0000105801-mRNA-1"/>
    </source>
</evidence>
<evidence type="ECO:0000313" key="4">
    <source>
        <dbReference type="Proteomes" id="UP000270296"/>
    </source>
</evidence>
<dbReference type="AlphaFoldDB" id="A0A183IBN2"/>